<feature type="region of interest" description="Disordered" evidence="4">
    <location>
        <begin position="410"/>
        <end position="498"/>
    </location>
</feature>
<comment type="caution">
    <text evidence="5">The sequence shown here is derived from an EMBL/GenBank/DDBJ whole genome shotgun (WGS) entry which is preliminary data.</text>
</comment>
<keyword evidence="6" id="KW-1185">Reference proteome</keyword>
<evidence type="ECO:0000256" key="4">
    <source>
        <dbReference type="SAM" id="MobiDB-lite"/>
    </source>
</evidence>
<dbReference type="PANTHER" id="PTHR42749:SF1">
    <property type="entry name" value="CELL SHAPE-DETERMINING PROTEIN MREB"/>
    <property type="match status" value="1"/>
</dbReference>
<dbReference type="Gene3D" id="3.90.640.10">
    <property type="entry name" value="Actin, Chain A, domain 4"/>
    <property type="match status" value="1"/>
</dbReference>
<evidence type="ECO:0000256" key="2">
    <source>
        <dbReference type="ARBA" id="ARBA00022840"/>
    </source>
</evidence>
<dbReference type="Gene3D" id="3.30.420.40">
    <property type="match status" value="2"/>
</dbReference>
<feature type="region of interest" description="Disordered" evidence="4">
    <location>
        <begin position="321"/>
        <end position="374"/>
    </location>
</feature>
<evidence type="ECO:0000313" key="6">
    <source>
        <dbReference type="Proteomes" id="UP001524501"/>
    </source>
</evidence>
<feature type="compositionally biased region" description="Polar residues" evidence="4">
    <location>
        <begin position="410"/>
        <end position="422"/>
    </location>
</feature>
<feature type="compositionally biased region" description="Pro residues" evidence="4">
    <location>
        <begin position="487"/>
        <end position="498"/>
    </location>
</feature>
<name>A0ABT1QFE1_9NOCA</name>
<evidence type="ECO:0000313" key="5">
    <source>
        <dbReference type="EMBL" id="MCQ4120978.1"/>
    </source>
</evidence>
<evidence type="ECO:0000256" key="1">
    <source>
        <dbReference type="ARBA" id="ARBA00022741"/>
    </source>
</evidence>
<dbReference type="Pfam" id="PF00012">
    <property type="entry name" value="HSP70"/>
    <property type="match status" value="1"/>
</dbReference>
<dbReference type="InterPro" id="IPR043129">
    <property type="entry name" value="ATPase_NBD"/>
</dbReference>
<feature type="compositionally biased region" description="Low complexity" evidence="4">
    <location>
        <begin position="354"/>
        <end position="366"/>
    </location>
</feature>
<proteinExistence type="predicted"/>
<sequence length="498" mass="50537">MISVLGVSVGASAVRLARPDSVTREDPGHRALPDFRAQVVAAGRELPEDLAAESIGVVLAGGFDSGEVHATGVAYRDEAQAGAVQAAMARQQLGNYQLVPEATAALTVLDASGALGHHSTLVFYDLGSSGLTVSVVDRDTGAVVESTRTDTVSGDLFDRLIRDNQLVNKRISTPLDAASSIALDLRCREAKERLSTGGAVAVPGDGGLLLLSRDVFDSLIGVTVESSARLARDVIARSGRIPDAVVLTGGGARIPLVRAVLESWLSLPVIVPEHPELVAAQGAALLAQQRQQAPGGVTVLPPPAEPFAASVGSTAAGPYAAIPADQASPPPILPGESDAAVARQAPGASGGHSSGPSSTPSWLSAAAPPPSQRVAKPQIRGAALAGGALAVIALIGLGLGYGSNFLNSTEGTSQPVTTQPKTQAPAVTEMATPSPAAPPPPSTTEVADQPATASRIQVPDPEPEPEPLPPPPPPLFPGLPQIQLPPLQLPPLPRIPGT</sequence>
<organism evidence="5 6">
    <name type="scientific">Rhodococcus tibetensis</name>
    <dbReference type="NCBI Taxonomy" id="2965064"/>
    <lineage>
        <taxon>Bacteria</taxon>
        <taxon>Bacillati</taxon>
        <taxon>Actinomycetota</taxon>
        <taxon>Actinomycetes</taxon>
        <taxon>Mycobacteriales</taxon>
        <taxon>Nocardiaceae</taxon>
        <taxon>Rhodococcus</taxon>
    </lineage>
</organism>
<gene>
    <name evidence="5" type="ORF">NOF53_17710</name>
</gene>
<feature type="compositionally biased region" description="Pro residues" evidence="4">
    <location>
        <begin position="466"/>
        <end position="477"/>
    </location>
</feature>
<dbReference type="EMBL" id="JANFQF010000014">
    <property type="protein sequence ID" value="MCQ4120978.1"/>
    <property type="molecule type" value="Genomic_DNA"/>
</dbReference>
<dbReference type="RefSeq" id="WP_255971053.1">
    <property type="nucleotide sequence ID" value="NZ_JANFQF010000014.1"/>
</dbReference>
<keyword evidence="2" id="KW-0067">ATP-binding</keyword>
<keyword evidence="3" id="KW-0143">Chaperone</keyword>
<evidence type="ECO:0000256" key="3">
    <source>
        <dbReference type="ARBA" id="ARBA00023186"/>
    </source>
</evidence>
<protein>
    <submittedName>
        <fullName evidence="5">Hsp70 family protein</fullName>
    </submittedName>
</protein>
<accession>A0ABT1QFE1</accession>
<dbReference type="SUPFAM" id="SSF53067">
    <property type="entry name" value="Actin-like ATPase domain"/>
    <property type="match status" value="1"/>
</dbReference>
<keyword evidence="1" id="KW-0547">Nucleotide-binding</keyword>
<dbReference type="PANTHER" id="PTHR42749">
    <property type="entry name" value="CELL SHAPE-DETERMINING PROTEIN MREB"/>
    <property type="match status" value="1"/>
</dbReference>
<dbReference type="Proteomes" id="UP001524501">
    <property type="component" value="Unassembled WGS sequence"/>
</dbReference>
<reference evidence="5 6" key="1">
    <citation type="submission" date="2022-07" db="EMBL/GenBank/DDBJ databases">
        <title>Degradation activity of malathion, p-nitrophenol and potential low-temperature adaptation strategy of Rhodococcus sp. FXJ9.536.</title>
        <authorList>
            <person name="Huang J."/>
            <person name="Huang Y."/>
        </authorList>
    </citation>
    <scope>NUCLEOTIDE SEQUENCE [LARGE SCALE GENOMIC DNA]</scope>
    <source>
        <strain evidence="5 6">FXJ9.536</strain>
    </source>
</reference>
<dbReference type="InterPro" id="IPR013126">
    <property type="entry name" value="Hsp_70_fam"/>
</dbReference>